<organism evidence="2 3">
    <name type="scientific">Amborella trichopoda</name>
    <dbReference type="NCBI Taxonomy" id="13333"/>
    <lineage>
        <taxon>Eukaryota</taxon>
        <taxon>Viridiplantae</taxon>
        <taxon>Streptophyta</taxon>
        <taxon>Embryophyta</taxon>
        <taxon>Tracheophyta</taxon>
        <taxon>Spermatophyta</taxon>
        <taxon>Magnoliopsida</taxon>
        <taxon>Amborellales</taxon>
        <taxon>Amborellaceae</taxon>
        <taxon>Amborella</taxon>
    </lineage>
</organism>
<protein>
    <submittedName>
        <fullName evidence="2">Uncharacterized protein</fullName>
    </submittedName>
</protein>
<name>U5D152_AMBTC</name>
<dbReference type="Gramene" id="ERN16154">
    <property type="protein sequence ID" value="ERN16154"/>
    <property type="gene ID" value="AMTR_s00030p00221300"/>
</dbReference>
<accession>U5D152</accession>
<feature type="region of interest" description="Disordered" evidence="1">
    <location>
        <begin position="1"/>
        <end position="89"/>
    </location>
</feature>
<dbReference type="EMBL" id="KI392485">
    <property type="protein sequence ID" value="ERN16154.1"/>
    <property type="molecule type" value="Genomic_DNA"/>
</dbReference>
<evidence type="ECO:0000256" key="1">
    <source>
        <dbReference type="SAM" id="MobiDB-lite"/>
    </source>
</evidence>
<evidence type="ECO:0000313" key="3">
    <source>
        <dbReference type="Proteomes" id="UP000017836"/>
    </source>
</evidence>
<evidence type="ECO:0000313" key="2">
    <source>
        <dbReference type="EMBL" id="ERN16154.1"/>
    </source>
</evidence>
<dbReference type="HOGENOM" id="CLU_2298844_0_0_1"/>
<keyword evidence="3" id="KW-1185">Reference proteome</keyword>
<reference evidence="3" key="1">
    <citation type="journal article" date="2013" name="Science">
        <title>The Amborella genome and the evolution of flowering plants.</title>
        <authorList>
            <consortium name="Amborella Genome Project"/>
        </authorList>
    </citation>
    <scope>NUCLEOTIDE SEQUENCE [LARGE SCALE GENOMIC DNA]</scope>
</reference>
<feature type="compositionally biased region" description="Polar residues" evidence="1">
    <location>
        <begin position="37"/>
        <end position="47"/>
    </location>
</feature>
<gene>
    <name evidence="2" type="ORF">AMTR_s00030p00221300</name>
</gene>
<dbReference type="Proteomes" id="UP000017836">
    <property type="component" value="Unassembled WGS sequence"/>
</dbReference>
<dbReference type="AlphaFoldDB" id="U5D152"/>
<sequence length="101" mass="10801">TQDRVCAFNGDHADDLSIDNPRNPLISPQPSREHSPKNSATRSSNARGTRRADRPPLKTSLPNPRVSPDASMDKIPIGAGHTIDSTPMTNASLGHVVNLLA</sequence>
<proteinExistence type="predicted"/>
<feature type="non-terminal residue" evidence="2">
    <location>
        <position position="1"/>
    </location>
</feature>